<feature type="compositionally biased region" description="Polar residues" evidence="1">
    <location>
        <begin position="299"/>
        <end position="314"/>
    </location>
</feature>
<reference evidence="2 3" key="1">
    <citation type="submission" date="2024-01" db="EMBL/GenBank/DDBJ databases">
        <title>Comparative genomics of Cryptococcus and Kwoniella reveals pathogenesis evolution and contrasting modes of karyotype evolution via chromosome fusion or intercentromeric recombination.</title>
        <authorList>
            <person name="Coelho M.A."/>
            <person name="David-Palma M."/>
            <person name="Shea T."/>
            <person name="Bowers K."/>
            <person name="McGinley-Smith S."/>
            <person name="Mohammad A.W."/>
            <person name="Gnirke A."/>
            <person name="Yurkov A.M."/>
            <person name="Nowrousian M."/>
            <person name="Sun S."/>
            <person name="Cuomo C.A."/>
            <person name="Heitman J."/>
        </authorList>
    </citation>
    <scope>NUCLEOTIDE SEQUENCE [LARGE SCALE GENOMIC DNA]</scope>
    <source>
        <strain evidence="2">CBS 11374</strain>
    </source>
</reference>
<feature type="compositionally biased region" description="Basic and acidic residues" evidence="1">
    <location>
        <begin position="162"/>
        <end position="195"/>
    </location>
</feature>
<dbReference type="Proteomes" id="UP001329825">
    <property type="component" value="Chromosome 3"/>
</dbReference>
<keyword evidence="3" id="KW-1185">Reference proteome</keyword>
<proteinExistence type="predicted"/>
<feature type="compositionally biased region" description="Low complexity" evidence="1">
    <location>
        <begin position="256"/>
        <end position="281"/>
    </location>
</feature>
<protein>
    <submittedName>
        <fullName evidence="2">Uncharacterized protein</fullName>
    </submittedName>
</protein>
<feature type="compositionally biased region" description="Basic and acidic residues" evidence="1">
    <location>
        <begin position="609"/>
        <end position="618"/>
    </location>
</feature>
<gene>
    <name evidence="2" type="ORF">IL334_002396</name>
</gene>
<feature type="region of interest" description="Disordered" evidence="1">
    <location>
        <begin position="389"/>
        <end position="494"/>
    </location>
</feature>
<feature type="compositionally biased region" description="Basic and acidic residues" evidence="1">
    <location>
        <begin position="408"/>
        <end position="481"/>
    </location>
</feature>
<feature type="region of interest" description="Disordered" evidence="1">
    <location>
        <begin position="551"/>
        <end position="618"/>
    </location>
</feature>
<dbReference type="EMBL" id="CP141883">
    <property type="protein sequence ID" value="WRT65453.1"/>
    <property type="molecule type" value="Genomic_DNA"/>
</dbReference>
<feature type="region of interest" description="Disordered" evidence="1">
    <location>
        <begin position="153"/>
        <end position="325"/>
    </location>
</feature>
<feature type="compositionally biased region" description="Basic and acidic residues" evidence="1">
    <location>
        <begin position="213"/>
        <end position="232"/>
    </location>
</feature>
<feature type="compositionally biased region" description="Polar residues" evidence="1">
    <location>
        <begin position="598"/>
        <end position="607"/>
    </location>
</feature>
<evidence type="ECO:0000313" key="2">
    <source>
        <dbReference type="EMBL" id="WRT65453.1"/>
    </source>
</evidence>
<sequence>MPLPFFLRPLLLISYYQEHLARYVAGWLFGPLEQLVTAVVIVGLAMQGPPQFWDPSQLMQPIVINGAKIPHHSVSMSNEGTKQDLNHARISTGSTLLDAAYSHIPIWLHFSPITSSLILLTFDLALVFIPRKVKIRIKDSWGLFWPPWQDRTFAGHSGQPSKRSESERARAAKIADSDKIVSHSNTAEEPKDGSHKKPQKSPKMALSDTSGDGAEKKKATESETSRKVKDGDSGGTKPADSTNKGKGRMEGERPNASKSSSRSMNDASSNSPSTGSPTTQTVMRDTAVTPGTTKDADDNQITPKSGSSLGTTVTDTDDPLMAGDYRPLKSVLKKSKRKPKQAKNIHHNYFMTMRGYRPSLIPFPHGFHPKPHEPRNTLWWDNVPKNAEHIMAPPPVAKQPEKGEDDGDGKKRDDKAEGKEVKPEKQEEAARERNETKDDGHLTDSNKDIQKDADKHAKEADAKAKAKREAELKSFNAKEMDPSSASPSTSSAKLSQVLVDPRVQKATYMSQGLLCVLLYHMHQQLGFLLLTVFAWQYINAHDHAVSADQVATSMSSSKQSEPNTSRSGLRSKSTAEMDPSMEGKLDDARKARREKALTETSQSTVRSMQEPKRSQKIEELDKTIEGLKSAADPTSELRDKLGSAERERQSLAVGFSQAQCPTQKETTDQKNKMKEGMGDLEVLEQKAKEMDDYVQKARGVSDPSNEQKNKLAKAEEGRKQLWKRLRAMRSANGTGKHPAESSKTAQDKRDQTIRKCEELKNRIQEMEGHMERYRKVDRLSHEQEEKLLRVQGKRSDLKEELMVYEDRLNVISSGLSIEDKDALVI</sequence>
<feature type="compositionally biased region" description="Polar residues" evidence="1">
    <location>
        <begin position="551"/>
        <end position="574"/>
    </location>
</feature>
<accession>A0ABZ1CUM0</accession>
<evidence type="ECO:0000313" key="3">
    <source>
        <dbReference type="Proteomes" id="UP001329825"/>
    </source>
</evidence>
<organism evidence="2 3">
    <name type="scientific">Kwoniella shivajii</name>
    <dbReference type="NCBI Taxonomy" id="564305"/>
    <lineage>
        <taxon>Eukaryota</taxon>
        <taxon>Fungi</taxon>
        <taxon>Dikarya</taxon>
        <taxon>Basidiomycota</taxon>
        <taxon>Agaricomycotina</taxon>
        <taxon>Tremellomycetes</taxon>
        <taxon>Tremellales</taxon>
        <taxon>Cryptococcaceae</taxon>
        <taxon>Kwoniella</taxon>
    </lineage>
</organism>
<feature type="compositionally biased region" description="Low complexity" evidence="1">
    <location>
        <begin position="482"/>
        <end position="492"/>
    </location>
</feature>
<dbReference type="RefSeq" id="XP_062790193.1">
    <property type="nucleotide sequence ID" value="XM_062934142.1"/>
</dbReference>
<name>A0ABZ1CUM0_9TREE</name>
<feature type="region of interest" description="Disordered" evidence="1">
    <location>
        <begin position="729"/>
        <end position="751"/>
    </location>
</feature>
<dbReference type="GeneID" id="87954527"/>
<evidence type="ECO:0000256" key="1">
    <source>
        <dbReference type="SAM" id="MobiDB-lite"/>
    </source>
</evidence>
<feature type="compositionally biased region" description="Basic and acidic residues" evidence="1">
    <location>
        <begin position="737"/>
        <end position="751"/>
    </location>
</feature>
<feature type="compositionally biased region" description="Basic and acidic residues" evidence="1">
    <location>
        <begin position="581"/>
        <end position="597"/>
    </location>
</feature>